<accession>A0ABS8BZ03</accession>
<dbReference type="Pfam" id="PF10983">
    <property type="entry name" value="DUF2793"/>
    <property type="match status" value="1"/>
</dbReference>
<protein>
    <submittedName>
        <fullName evidence="1">DUF2793 domain-containing protein</fullName>
    </submittedName>
</protein>
<dbReference type="EMBL" id="JAJATZ010000010">
    <property type="protein sequence ID" value="MCB5200691.1"/>
    <property type="molecule type" value="Genomic_DNA"/>
</dbReference>
<proteinExistence type="predicted"/>
<name>A0ABS8BZ03_9RHOB</name>
<comment type="caution">
    <text evidence="1">The sequence shown here is derived from an EMBL/GenBank/DDBJ whole genome shotgun (WGS) entry which is preliminary data.</text>
</comment>
<keyword evidence="2" id="KW-1185">Reference proteome</keyword>
<gene>
    <name evidence="1" type="ORF">LGQ03_15750</name>
</gene>
<dbReference type="InterPro" id="IPR021251">
    <property type="entry name" value="DUF2793"/>
</dbReference>
<evidence type="ECO:0000313" key="2">
    <source>
        <dbReference type="Proteomes" id="UP001138961"/>
    </source>
</evidence>
<dbReference type="RefSeq" id="WP_226749166.1">
    <property type="nucleotide sequence ID" value="NZ_JAJATZ010000010.1"/>
</dbReference>
<dbReference type="Proteomes" id="UP001138961">
    <property type="component" value="Unassembled WGS sequence"/>
</dbReference>
<reference evidence="1" key="1">
    <citation type="submission" date="2021-10" db="EMBL/GenBank/DDBJ databases">
        <title>Loktanella gaetbuli sp. nov., isolated from a tidal flat.</title>
        <authorList>
            <person name="Park S."/>
            <person name="Yoon J.-H."/>
        </authorList>
    </citation>
    <scope>NUCLEOTIDE SEQUENCE</scope>
    <source>
        <strain evidence="1">TSTF-M6</strain>
    </source>
</reference>
<evidence type="ECO:0000313" key="1">
    <source>
        <dbReference type="EMBL" id="MCB5200691.1"/>
    </source>
</evidence>
<organism evidence="1 2">
    <name type="scientific">Loktanella gaetbuli</name>
    <dbReference type="NCBI Taxonomy" id="2881335"/>
    <lineage>
        <taxon>Bacteria</taxon>
        <taxon>Pseudomonadati</taxon>
        <taxon>Pseudomonadota</taxon>
        <taxon>Alphaproteobacteria</taxon>
        <taxon>Rhodobacterales</taxon>
        <taxon>Roseobacteraceae</taxon>
        <taxon>Loktanella</taxon>
    </lineage>
</organism>
<sequence length="386" mass="40098">MTTYTPRLDLPFIEGAQAQKHVTHNAALERLDLIVQGAVAGFDATDPPGTLTEGTCWHLGAAPTGDWAGHDGDIACIAGGGWLFITPAVGWRLWDRAAGVLRVNTGTGWDTVGGAPDLDNLPGVGVNTTADTTNRLAVAADATLLTHAGGGHQLKVNKAGPTDTASLLFQSGWSGRAEMGLAGSDDFAIKVSADGSTFTEALRIDAATGAVTLPATPTTDASQGARQLLSYRFRHFLYPDQRWCAPSSHTGSANASQNLGTGAEPSIDFDCAALLISAGSHIDRIVLAGDITSSDVADLEIGIYFQYGPWNAGWTNNTSTLRDTIVAPAVTGLGQINGMVRVNYAVDYTAPDEGYIFAAIRAAAGSTLGGTRYFNCSGLIGMTAPN</sequence>